<evidence type="ECO:0000259" key="7">
    <source>
        <dbReference type="PROSITE" id="PS50004"/>
    </source>
</evidence>
<dbReference type="GO" id="GO:0046872">
    <property type="term" value="F:metal ion binding"/>
    <property type="evidence" value="ECO:0007669"/>
    <property type="project" value="UniProtKB-KW"/>
</dbReference>
<keyword evidence="5" id="KW-0446">Lipid-binding</keyword>
<dbReference type="PANTHER" id="PTHR45933:SF6">
    <property type="entry name" value="PROTEIN C2-DOMAIN ABA-RELATED 11"/>
    <property type="match status" value="1"/>
</dbReference>
<sequence>MVEDGPSFIESLSLSNHTHPTFSLFNQSTWQQSQPSSISASFSECFSGASTRFEATLLYASWKKLVIRDFKSSDPYVVVKLGNQTAKTKVINSCLNPVWNEELSFSLTQPVKDLTLEVFDKDRFKSDDKMGHAELSLKPIVSAARLRRALGISLGATMLRKVTPDTDNCLARDSSISCMEGGGVTQSVWLKLRDVESGEIELKIKFIDQPGRPSR</sequence>
<dbReference type="PANTHER" id="PTHR45933">
    <property type="entry name" value="PROTEIN C2-DOMAIN ABA-RELATED 4"/>
    <property type="match status" value="1"/>
</dbReference>
<evidence type="ECO:0000313" key="9">
    <source>
        <dbReference type="Proteomes" id="UP000685013"/>
    </source>
</evidence>
<dbReference type="GO" id="GO:0005096">
    <property type="term" value="F:GTPase activator activity"/>
    <property type="evidence" value="ECO:0007669"/>
    <property type="project" value="UniProtKB-KW"/>
</dbReference>
<name>A0AAV6NYZ2_9ROSI</name>
<comment type="subcellular location">
    <subcellularLocation>
        <location evidence="1">Membrane</location>
    </subcellularLocation>
</comment>
<evidence type="ECO:0000256" key="5">
    <source>
        <dbReference type="ARBA" id="ARBA00023121"/>
    </source>
</evidence>
<keyword evidence="9" id="KW-1185">Reference proteome</keyword>
<dbReference type="PROSITE" id="PS50004">
    <property type="entry name" value="C2"/>
    <property type="match status" value="1"/>
</dbReference>
<dbReference type="GO" id="GO:0008289">
    <property type="term" value="F:lipid binding"/>
    <property type="evidence" value="ECO:0007669"/>
    <property type="project" value="UniProtKB-KW"/>
</dbReference>
<evidence type="ECO:0000256" key="4">
    <source>
        <dbReference type="ARBA" id="ARBA00022837"/>
    </source>
</evidence>
<proteinExistence type="predicted"/>
<dbReference type="SMART" id="SM00239">
    <property type="entry name" value="C2"/>
    <property type="match status" value="1"/>
</dbReference>
<keyword evidence="2" id="KW-0343">GTPase activation</keyword>
<evidence type="ECO:0000256" key="2">
    <source>
        <dbReference type="ARBA" id="ARBA00022468"/>
    </source>
</evidence>
<evidence type="ECO:0000256" key="3">
    <source>
        <dbReference type="ARBA" id="ARBA00022723"/>
    </source>
</evidence>
<evidence type="ECO:0000313" key="8">
    <source>
        <dbReference type="EMBL" id="KAG6603835.1"/>
    </source>
</evidence>
<reference evidence="8 9" key="1">
    <citation type="journal article" date="2021" name="Hortic Res">
        <title>The domestication of Cucurbita argyrosperma as revealed by the genome of its wild relative.</title>
        <authorList>
            <person name="Barrera-Redondo J."/>
            <person name="Sanchez-de la Vega G."/>
            <person name="Aguirre-Liguori J.A."/>
            <person name="Castellanos-Morales G."/>
            <person name="Gutierrez-Guerrero Y.T."/>
            <person name="Aguirre-Dugua X."/>
            <person name="Aguirre-Planter E."/>
            <person name="Tenaillon M.I."/>
            <person name="Lira-Saade R."/>
            <person name="Eguiarte L.E."/>
        </authorList>
    </citation>
    <scope>NUCLEOTIDE SEQUENCE [LARGE SCALE GENOMIC DNA]</scope>
    <source>
        <strain evidence="8">JBR-2021</strain>
    </source>
</reference>
<dbReference type="GO" id="GO:0016020">
    <property type="term" value="C:membrane"/>
    <property type="evidence" value="ECO:0007669"/>
    <property type="project" value="UniProtKB-SubCell"/>
</dbReference>
<feature type="domain" description="C2" evidence="7">
    <location>
        <begin position="34"/>
        <end position="150"/>
    </location>
</feature>
<evidence type="ECO:0000256" key="1">
    <source>
        <dbReference type="ARBA" id="ARBA00004370"/>
    </source>
</evidence>
<protein>
    <submittedName>
        <fullName evidence="8">Protein C2-DOMAIN ABA-RELATED 11</fullName>
    </submittedName>
</protein>
<dbReference type="Proteomes" id="UP000685013">
    <property type="component" value="Chromosome 3"/>
</dbReference>
<accession>A0AAV6NYZ2</accession>
<evidence type="ECO:0000256" key="6">
    <source>
        <dbReference type="ARBA" id="ARBA00023136"/>
    </source>
</evidence>
<organism evidence="8 9">
    <name type="scientific">Cucurbita argyrosperma subsp. sororia</name>
    <dbReference type="NCBI Taxonomy" id="37648"/>
    <lineage>
        <taxon>Eukaryota</taxon>
        <taxon>Viridiplantae</taxon>
        <taxon>Streptophyta</taxon>
        <taxon>Embryophyta</taxon>
        <taxon>Tracheophyta</taxon>
        <taxon>Spermatophyta</taxon>
        <taxon>Magnoliopsida</taxon>
        <taxon>eudicotyledons</taxon>
        <taxon>Gunneridae</taxon>
        <taxon>Pentapetalae</taxon>
        <taxon>rosids</taxon>
        <taxon>fabids</taxon>
        <taxon>Cucurbitales</taxon>
        <taxon>Cucurbitaceae</taxon>
        <taxon>Cucurbiteae</taxon>
        <taxon>Cucurbita</taxon>
    </lineage>
</organism>
<dbReference type="AlphaFoldDB" id="A0AAV6NYZ2"/>
<gene>
    <name evidence="8" type="primary">CAR11</name>
    <name evidence="8" type="ORF">SDJN03_04444</name>
</gene>
<keyword evidence="6" id="KW-0472">Membrane</keyword>
<keyword evidence="3" id="KW-0479">Metal-binding</keyword>
<comment type="caution">
    <text evidence="8">The sequence shown here is derived from an EMBL/GenBank/DDBJ whole genome shotgun (WGS) entry which is preliminary data.</text>
</comment>
<dbReference type="InterPro" id="IPR000008">
    <property type="entry name" value="C2_dom"/>
</dbReference>
<dbReference type="EMBL" id="JAGKQH010000003">
    <property type="protein sequence ID" value="KAG6603835.1"/>
    <property type="molecule type" value="Genomic_DNA"/>
</dbReference>
<dbReference type="InterPro" id="IPR044562">
    <property type="entry name" value="CAR1-11"/>
</dbReference>
<keyword evidence="4" id="KW-0106">Calcium</keyword>
<feature type="non-terminal residue" evidence="8">
    <location>
        <position position="1"/>
    </location>
</feature>
<dbReference type="CDD" id="cd04038">
    <property type="entry name" value="C2_ArfGAP"/>
    <property type="match status" value="1"/>
</dbReference>
<dbReference type="Pfam" id="PF00168">
    <property type="entry name" value="C2"/>
    <property type="match status" value="1"/>
</dbReference>